<evidence type="ECO:0000256" key="13">
    <source>
        <dbReference type="PIRSR" id="PIRSR028980-1"/>
    </source>
</evidence>
<keyword evidence="8 12" id="KW-0547">Nucleotide-binding</keyword>
<feature type="compositionally biased region" description="Basic residues" evidence="15">
    <location>
        <begin position="270"/>
        <end position="280"/>
    </location>
</feature>
<gene>
    <name evidence="18" type="ORF">AAE3_LOCUS9705</name>
</gene>
<feature type="binding site" evidence="14">
    <location>
        <position position="76"/>
    </location>
    <ligand>
        <name>Mg(2+)</name>
        <dbReference type="ChEBI" id="CHEBI:18420"/>
        <label>1</label>
        <note>catalytic</note>
    </ligand>
</feature>
<evidence type="ECO:0000256" key="6">
    <source>
        <dbReference type="ARBA" id="ARBA00022695"/>
    </source>
</evidence>
<sequence length="308" mass="35672">MANSKYAYVRNFELPDPLLPGTFILFRLDGHSFHRFADKHKFTKPNDVRALELMDHAAKDVVEEYPDIVLAFGESDEFSFLLRKSTTLYNRRQSKIVSTLTSLFTSCYVFHWPKYFPDTPLQYPPSFDGRIVLYPTEKHVRDYFAWRQADTHINNLYNTTFWALVQQGGQTTTEAHAALRGTLSKEKHEILFSRFDINYNDIDARYRKGSVLFREEIPEDPQGGTNPSSGHKSIVIEKRPSKTEEKTESSVTNEAQGEALPTEGATQNQKTKKAKEKRKQQQPSRIAIQHYDIIKDEFWDTRPDILAD</sequence>
<dbReference type="InterPro" id="IPR038469">
    <property type="entry name" value="tRNAHis_GuaTrfase_Thg1_sf"/>
</dbReference>
<reference evidence="18 19" key="1">
    <citation type="submission" date="2020-01" db="EMBL/GenBank/DDBJ databases">
        <authorList>
            <person name="Gupta K D."/>
        </authorList>
    </citation>
    <scope>NUCLEOTIDE SEQUENCE [LARGE SCALE GENOMIC DNA]</scope>
</reference>
<proteinExistence type="inferred from homology"/>
<feature type="binding site" evidence="14">
    <location>
        <position position="76"/>
    </location>
    <ligand>
        <name>Mg(2+)</name>
        <dbReference type="ChEBI" id="CHEBI:18420"/>
        <label>2</label>
        <note>catalytic</note>
    </ligand>
</feature>
<dbReference type="Proteomes" id="UP000467700">
    <property type="component" value="Unassembled WGS sequence"/>
</dbReference>
<dbReference type="GO" id="GO:0008193">
    <property type="term" value="F:tRNA guanylyltransferase activity"/>
    <property type="evidence" value="ECO:0007669"/>
    <property type="project" value="UniProtKB-UniRule"/>
</dbReference>
<comment type="cofactor">
    <cofactor evidence="14">
        <name>Mg(2+)</name>
        <dbReference type="ChEBI" id="CHEBI:18420"/>
    </cofactor>
    <text evidence="14">Binds 2 magnesium ions per subunit.</text>
</comment>
<feature type="binding site" evidence="14">
    <location>
        <position position="29"/>
    </location>
    <ligand>
        <name>Mg(2+)</name>
        <dbReference type="ChEBI" id="CHEBI:18420"/>
        <label>2</label>
        <note>catalytic</note>
    </ligand>
</feature>
<feature type="binding site" evidence="14">
    <location>
        <position position="29"/>
    </location>
    <ligand>
        <name>Mg(2+)</name>
        <dbReference type="ChEBI" id="CHEBI:18420"/>
        <label>1</label>
        <note>catalytic</note>
    </ligand>
</feature>
<dbReference type="PANTHER" id="PTHR12729:SF6">
    <property type="entry name" value="TRNA(HIS) GUANYLYLTRANSFERASE-RELATED"/>
    <property type="match status" value="1"/>
</dbReference>
<dbReference type="InterPro" id="IPR007537">
    <property type="entry name" value="tRNAHis_GuaTrfase_Thg1"/>
</dbReference>
<keyword evidence="7 12" id="KW-0479">Metal-binding</keyword>
<evidence type="ECO:0000259" key="16">
    <source>
        <dbReference type="Pfam" id="PF04446"/>
    </source>
</evidence>
<dbReference type="InterPro" id="IPR024956">
    <property type="entry name" value="tRNAHis_GuaTrfase_cat"/>
</dbReference>
<evidence type="ECO:0000313" key="18">
    <source>
        <dbReference type="EMBL" id="CAA7267448.1"/>
    </source>
</evidence>
<dbReference type="OrthoDB" id="62560at2759"/>
<accession>A0A8S0W958</accession>
<evidence type="ECO:0000259" key="17">
    <source>
        <dbReference type="Pfam" id="PF14413"/>
    </source>
</evidence>
<evidence type="ECO:0000256" key="9">
    <source>
        <dbReference type="ARBA" id="ARBA00022842"/>
    </source>
</evidence>
<keyword evidence="5 12" id="KW-0819">tRNA processing</keyword>
<feature type="binding site" evidence="13">
    <location>
        <begin position="75"/>
        <end position="76"/>
    </location>
    <ligand>
        <name>GTP</name>
        <dbReference type="ChEBI" id="CHEBI:37565"/>
    </ligand>
</feature>
<evidence type="ECO:0000256" key="7">
    <source>
        <dbReference type="ARBA" id="ARBA00022723"/>
    </source>
</evidence>
<feature type="domain" description="Thg1 C-terminal" evidence="17">
    <location>
        <begin position="138"/>
        <end position="295"/>
    </location>
</feature>
<feature type="compositionally biased region" description="Basic and acidic residues" evidence="15">
    <location>
        <begin position="234"/>
        <end position="248"/>
    </location>
</feature>
<evidence type="ECO:0000256" key="10">
    <source>
        <dbReference type="ARBA" id="ARBA00023134"/>
    </source>
</evidence>
<dbReference type="EC" id="2.7.7.79" evidence="2 12"/>
<evidence type="ECO:0000256" key="4">
    <source>
        <dbReference type="ARBA" id="ARBA00022679"/>
    </source>
</evidence>
<dbReference type="Pfam" id="PF14413">
    <property type="entry name" value="Thg1C"/>
    <property type="match status" value="1"/>
</dbReference>
<evidence type="ECO:0000313" key="19">
    <source>
        <dbReference type="Proteomes" id="UP000467700"/>
    </source>
</evidence>
<dbReference type="AlphaFoldDB" id="A0A8S0W958"/>
<feature type="binding site" evidence="13">
    <location>
        <begin position="29"/>
        <end position="34"/>
    </location>
    <ligand>
        <name>GTP</name>
        <dbReference type="ChEBI" id="CHEBI:37565"/>
    </ligand>
</feature>
<name>A0A8S0W958_CYCAE</name>
<comment type="catalytic activity">
    <reaction evidence="12">
        <text>a 5'-end ribonucleotide-tRNA(His) + GTP + ATP + H2O = a 5'-end phospho-guanosine-ribonucleotide-tRNA(His) + AMP + 2 diphosphate + H(+)</text>
        <dbReference type="Rhea" id="RHEA:54564"/>
        <dbReference type="Rhea" id="RHEA-COMP:14193"/>
        <dbReference type="Rhea" id="RHEA-COMP:14917"/>
        <dbReference type="ChEBI" id="CHEBI:15377"/>
        <dbReference type="ChEBI" id="CHEBI:15378"/>
        <dbReference type="ChEBI" id="CHEBI:30616"/>
        <dbReference type="ChEBI" id="CHEBI:33019"/>
        <dbReference type="ChEBI" id="CHEBI:37565"/>
        <dbReference type="ChEBI" id="CHEBI:138282"/>
        <dbReference type="ChEBI" id="CHEBI:141847"/>
        <dbReference type="ChEBI" id="CHEBI:456215"/>
        <dbReference type="EC" id="2.7.7.79"/>
    </reaction>
</comment>
<feature type="binding site" evidence="14">
    <location>
        <position position="30"/>
    </location>
    <ligand>
        <name>Mg(2+)</name>
        <dbReference type="ChEBI" id="CHEBI:18420"/>
        <label>1</label>
        <note>catalytic</note>
    </ligand>
</feature>
<dbReference type="GO" id="GO:0006400">
    <property type="term" value="P:tRNA modification"/>
    <property type="evidence" value="ECO:0007669"/>
    <property type="project" value="UniProtKB-UniRule"/>
</dbReference>
<evidence type="ECO:0000256" key="11">
    <source>
        <dbReference type="ARBA" id="ARBA00032480"/>
    </source>
</evidence>
<organism evidence="18 19">
    <name type="scientific">Cyclocybe aegerita</name>
    <name type="common">Black poplar mushroom</name>
    <name type="synonym">Agrocybe aegerita</name>
    <dbReference type="NCBI Taxonomy" id="1973307"/>
    <lineage>
        <taxon>Eukaryota</taxon>
        <taxon>Fungi</taxon>
        <taxon>Dikarya</taxon>
        <taxon>Basidiomycota</taxon>
        <taxon>Agaricomycotina</taxon>
        <taxon>Agaricomycetes</taxon>
        <taxon>Agaricomycetidae</taxon>
        <taxon>Agaricales</taxon>
        <taxon>Agaricineae</taxon>
        <taxon>Bolbitiaceae</taxon>
        <taxon>Cyclocybe</taxon>
    </lineage>
</organism>
<dbReference type="Pfam" id="PF04446">
    <property type="entry name" value="Thg1"/>
    <property type="match status" value="1"/>
</dbReference>
<feature type="domain" description="tRNAHis guanylyltransferase catalytic" evidence="16">
    <location>
        <begin position="6"/>
        <end position="135"/>
    </location>
</feature>
<keyword evidence="10 12" id="KW-0342">GTP-binding</keyword>
<evidence type="ECO:0000256" key="3">
    <source>
        <dbReference type="ARBA" id="ARBA00015443"/>
    </source>
</evidence>
<keyword evidence="9 12" id="KW-0460">Magnesium</keyword>
<evidence type="ECO:0000256" key="8">
    <source>
        <dbReference type="ARBA" id="ARBA00022741"/>
    </source>
</evidence>
<keyword evidence="4 12" id="KW-0808">Transferase</keyword>
<comment type="similarity">
    <text evidence="1 12">Belongs to the tRNA(His) guanylyltransferase family.</text>
</comment>
<keyword evidence="19" id="KW-1185">Reference proteome</keyword>
<dbReference type="GO" id="GO:0000287">
    <property type="term" value="F:magnesium ion binding"/>
    <property type="evidence" value="ECO:0007669"/>
    <property type="project" value="UniProtKB-UniRule"/>
</dbReference>
<feature type="region of interest" description="Disordered" evidence="15">
    <location>
        <begin position="217"/>
        <end position="287"/>
    </location>
</feature>
<evidence type="ECO:0000256" key="12">
    <source>
        <dbReference type="PIRNR" id="PIRNR028980"/>
    </source>
</evidence>
<comment type="function">
    <text evidence="12">Adds a GMP to the 5'-end of tRNA(His) after transcription and RNase P cleavage.</text>
</comment>
<evidence type="ECO:0000256" key="1">
    <source>
        <dbReference type="ARBA" id="ARBA00010113"/>
    </source>
</evidence>
<keyword evidence="6 12" id="KW-0548">Nucleotidyltransferase</keyword>
<evidence type="ECO:0000256" key="5">
    <source>
        <dbReference type="ARBA" id="ARBA00022694"/>
    </source>
</evidence>
<comment type="caution">
    <text evidence="18">The sequence shown here is derived from an EMBL/GenBank/DDBJ whole genome shotgun (WGS) entry which is preliminary data.</text>
</comment>
<dbReference type="PIRSF" id="PIRSF028980">
    <property type="entry name" value="tRNAHis_guanylyltransferase"/>
    <property type="match status" value="1"/>
</dbReference>
<dbReference type="PANTHER" id="PTHR12729">
    <property type="entry name" value="TRNA(HIS) GUANYLYLTRANSFERASE-RELATED"/>
    <property type="match status" value="1"/>
</dbReference>
<dbReference type="EMBL" id="CACVBS010000060">
    <property type="protein sequence ID" value="CAA7267448.1"/>
    <property type="molecule type" value="Genomic_DNA"/>
</dbReference>
<evidence type="ECO:0000256" key="2">
    <source>
        <dbReference type="ARBA" id="ARBA00012511"/>
    </source>
</evidence>
<protein>
    <recommendedName>
        <fullName evidence="3 12">tRNA(His) guanylyltransferase</fullName>
        <ecNumber evidence="2 12">2.7.7.79</ecNumber>
    </recommendedName>
    <alternativeName>
        <fullName evidence="11 12">tRNA-histidine guanylyltransferase</fullName>
    </alternativeName>
</protein>
<evidence type="ECO:0000256" key="15">
    <source>
        <dbReference type="SAM" id="MobiDB-lite"/>
    </source>
</evidence>
<dbReference type="GO" id="GO:0005525">
    <property type="term" value="F:GTP binding"/>
    <property type="evidence" value="ECO:0007669"/>
    <property type="project" value="UniProtKB-UniRule"/>
</dbReference>
<evidence type="ECO:0000256" key="14">
    <source>
        <dbReference type="PIRSR" id="PIRSR028980-2"/>
    </source>
</evidence>
<dbReference type="Gene3D" id="3.30.70.3000">
    <property type="match status" value="1"/>
</dbReference>
<dbReference type="InterPro" id="IPR025845">
    <property type="entry name" value="Thg1_C_dom"/>
</dbReference>